<proteinExistence type="inferred from homology"/>
<keyword evidence="3 11" id="KW-0820">tRNA-binding</keyword>
<keyword evidence="8 11" id="KW-0784">Thiamine biosynthesis</keyword>
<evidence type="ECO:0000256" key="3">
    <source>
        <dbReference type="ARBA" id="ARBA00022555"/>
    </source>
</evidence>
<dbReference type="Pfam" id="PF02926">
    <property type="entry name" value="THUMP"/>
    <property type="match status" value="1"/>
</dbReference>
<dbReference type="InterPro" id="IPR001763">
    <property type="entry name" value="Rhodanese-like_dom"/>
</dbReference>
<accession>A0A432WBJ0</accession>
<keyword evidence="7 11" id="KW-0694">RNA-binding</keyword>
<feature type="domain" description="Rhodanese" evidence="12">
    <location>
        <begin position="404"/>
        <end position="483"/>
    </location>
</feature>
<comment type="catalytic activity">
    <reaction evidence="11">
        <text>[ThiI sulfur-carrier protein]-S-sulfanyl-L-cysteine + a uridine in tRNA + 2 reduced [2Fe-2S]-[ferredoxin] + ATP + H(+) = [ThiI sulfur-carrier protein]-L-cysteine + a 4-thiouridine in tRNA + 2 oxidized [2Fe-2S]-[ferredoxin] + AMP + diphosphate</text>
        <dbReference type="Rhea" id="RHEA:24176"/>
        <dbReference type="Rhea" id="RHEA-COMP:10000"/>
        <dbReference type="Rhea" id="RHEA-COMP:10001"/>
        <dbReference type="Rhea" id="RHEA-COMP:13337"/>
        <dbReference type="Rhea" id="RHEA-COMP:13338"/>
        <dbReference type="Rhea" id="RHEA-COMP:13339"/>
        <dbReference type="Rhea" id="RHEA-COMP:13340"/>
        <dbReference type="ChEBI" id="CHEBI:15378"/>
        <dbReference type="ChEBI" id="CHEBI:29950"/>
        <dbReference type="ChEBI" id="CHEBI:30616"/>
        <dbReference type="ChEBI" id="CHEBI:33019"/>
        <dbReference type="ChEBI" id="CHEBI:33737"/>
        <dbReference type="ChEBI" id="CHEBI:33738"/>
        <dbReference type="ChEBI" id="CHEBI:61963"/>
        <dbReference type="ChEBI" id="CHEBI:65315"/>
        <dbReference type="ChEBI" id="CHEBI:136798"/>
        <dbReference type="ChEBI" id="CHEBI:456215"/>
        <dbReference type="EC" id="2.8.1.4"/>
    </reaction>
</comment>
<evidence type="ECO:0000256" key="8">
    <source>
        <dbReference type="ARBA" id="ARBA00022977"/>
    </source>
</evidence>
<feature type="domain" description="THUMP" evidence="13">
    <location>
        <begin position="62"/>
        <end position="166"/>
    </location>
</feature>
<feature type="binding site" evidence="11">
    <location>
        <begin position="184"/>
        <end position="185"/>
    </location>
    <ligand>
        <name>ATP</name>
        <dbReference type="ChEBI" id="CHEBI:30616"/>
    </ligand>
</feature>
<evidence type="ECO:0000259" key="13">
    <source>
        <dbReference type="PROSITE" id="PS51165"/>
    </source>
</evidence>
<comment type="subcellular location">
    <subcellularLocation>
        <location evidence="1 11">Cytoplasm</location>
    </subcellularLocation>
</comment>
<dbReference type="GO" id="GO:0009228">
    <property type="term" value="P:thiamine biosynthetic process"/>
    <property type="evidence" value="ECO:0007669"/>
    <property type="project" value="UniProtKB-KW"/>
</dbReference>
<dbReference type="EMBL" id="PIPM01000013">
    <property type="protein sequence ID" value="RUO29116.1"/>
    <property type="molecule type" value="Genomic_DNA"/>
</dbReference>
<dbReference type="InterPro" id="IPR014729">
    <property type="entry name" value="Rossmann-like_a/b/a_fold"/>
</dbReference>
<keyword evidence="2 11" id="KW-0963">Cytoplasm</keyword>
<dbReference type="InterPro" id="IPR004114">
    <property type="entry name" value="THUMP_dom"/>
</dbReference>
<feature type="binding site" evidence="11">
    <location>
        <position position="288"/>
    </location>
    <ligand>
        <name>ATP</name>
        <dbReference type="ChEBI" id="CHEBI:30616"/>
    </ligand>
</feature>
<protein>
    <recommendedName>
        <fullName evidence="11">tRNA sulfurtransferase</fullName>
        <ecNumber evidence="11">2.8.1.4</ecNumber>
    </recommendedName>
    <alternativeName>
        <fullName evidence="11">Sulfur carrier protein ThiS sulfurtransferase</fullName>
    </alternativeName>
    <alternativeName>
        <fullName evidence="11">Thiamine biosynthesis protein ThiI</fullName>
    </alternativeName>
    <alternativeName>
        <fullName evidence="11">tRNA 4-thiouridine synthase</fullName>
    </alternativeName>
</protein>
<evidence type="ECO:0000313" key="14">
    <source>
        <dbReference type="EMBL" id="RUO29116.1"/>
    </source>
</evidence>
<dbReference type="GO" id="GO:0004810">
    <property type="term" value="F:CCA tRNA nucleotidyltransferase activity"/>
    <property type="evidence" value="ECO:0007669"/>
    <property type="project" value="InterPro"/>
</dbReference>
<evidence type="ECO:0000256" key="11">
    <source>
        <dbReference type="HAMAP-Rule" id="MF_00021"/>
    </source>
</evidence>
<dbReference type="GO" id="GO:0009229">
    <property type="term" value="P:thiamine diphosphate biosynthetic process"/>
    <property type="evidence" value="ECO:0007669"/>
    <property type="project" value="UniProtKB-UniRule"/>
</dbReference>
<dbReference type="GO" id="GO:0005829">
    <property type="term" value="C:cytosol"/>
    <property type="evidence" value="ECO:0007669"/>
    <property type="project" value="TreeGrafter"/>
</dbReference>
<comment type="caution">
    <text evidence="14">The sequence shown here is derived from an EMBL/GenBank/DDBJ whole genome shotgun (WGS) entry which is preliminary data.</text>
</comment>
<dbReference type="UniPathway" id="UPA00060"/>
<dbReference type="Pfam" id="PF00581">
    <property type="entry name" value="Rhodanese"/>
    <property type="match status" value="1"/>
</dbReference>
<dbReference type="RefSeq" id="WP_126777514.1">
    <property type="nucleotide sequence ID" value="NZ_PIPM01000013.1"/>
</dbReference>
<evidence type="ECO:0000256" key="1">
    <source>
        <dbReference type="ARBA" id="ARBA00004496"/>
    </source>
</evidence>
<dbReference type="InterPro" id="IPR036873">
    <property type="entry name" value="Rhodanese-like_dom_sf"/>
</dbReference>
<dbReference type="GO" id="GO:0052837">
    <property type="term" value="P:thiazole biosynthetic process"/>
    <property type="evidence" value="ECO:0007669"/>
    <property type="project" value="InterPro"/>
</dbReference>
<dbReference type="NCBIfam" id="TIGR00342">
    <property type="entry name" value="tRNA uracil 4-sulfurtransferase ThiI"/>
    <property type="match status" value="1"/>
</dbReference>
<gene>
    <name evidence="11" type="primary">thiI</name>
    <name evidence="14" type="ORF">CWE11_10195</name>
</gene>
<dbReference type="Pfam" id="PF02568">
    <property type="entry name" value="ThiI"/>
    <property type="match status" value="1"/>
</dbReference>
<keyword evidence="15" id="KW-1185">Reference proteome</keyword>
<dbReference type="InterPro" id="IPR050102">
    <property type="entry name" value="tRNA_sulfurtransferase_ThiI"/>
</dbReference>
<evidence type="ECO:0000259" key="12">
    <source>
        <dbReference type="PROSITE" id="PS50206"/>
    </source>
</evidence>
<feature type="binding site" evidence="11">
    <location>
        <position position="297"/>
    </location>
    <ligand>
        <name>ATP</name>
        <dbReference type="ChEBI" id="CHEBI:30616"/>
    </ligand>
</feature>
<dbReference type="Gene3D" id="3.30.2130.30">
    <property type="match status" value="1"/>
</dbReference>
<dbReference type="InterPro" id="IPR026340">
    <property type="entry name" value="THII_Thiazole_biosynth_dom"/>
</dbReference>
<keyword evidence="4 11" id="KW-0808">Transferase</keyword>
<evidence type="ECO:0000313" key="15">
    <source>
        <dbReference type="Proteomes" id="UP000288405"/>
    </source>
</evidence>
<dbReference type="CDD" id="cd11716">
    <property type="entry name" value="THUMP_ThiI"/>
    <property type="match status" value="1"/>
</dbReference>
<evidence type="ECO:0000256" key="6">
    <source>
        <dbReference type="ARBA" id="ARBA00022840"/>
    </source>
</evidence>
<dbReference type="CDD" id="cd00158">
    <property type="entry name" value="RHOD"/>
    <property type="match status" value="1"/>
</dbReference>
<comment type="similarity">
    <text evidence="11">Belongs to the ThiI family.</text>
</comment>
<evidence type="ECO:0000256" key="10">
    <source>
        <dbReference type="ARBA" id="ARBA00023284"/>
    </source>
</evidence>
<keyword evidence="6 11" id="KW-0067">ATP-binding</keyword>
<dbReference type="SMART" id="SM00981">
    <property type="entry name" value="THUMP"/>
    <property type="match status" value="1"/>
</dbReference>
<dbReference type="Proteomes" id="UP000288405">
    <property type="component" value="Unassembled WGS sequence"/>
</dbReference>
<sequence length="485" mass="54070">MRFIVRLHAEITIKSRSVRQRHVRVLTGNLRTLLKPLHSSVRVRNHWDRIEVSHDDLPEVTQATIERLQSTPGIAYFEQVLQAPLMPFEDILTWVLTYKQDALVNTRFAVRVKRKGKHEFSSMDLARYLGGGIKARVPGAQVQLVKPEVEVVLHVIEDQISLVVTRFNALGGFPLPTQETVVSLMSGGFDSAVASFQMMRRGARTHFCFFNLGADTHEAAVQEISYYLWEKFSKTHAVRFVSVDFSQVVQQILEHADQGALGVFLKRAMMRAAEQVAKQLRAQAIVTGEAVGQVSSQTLSNLQLIDAATSTLIVRPLIVSDKQTIVDQARAIGVEHLSAAVPEYCGVISKQPSVKVKPDVIAKTEQTILPDSLIQDVVAQARSVDIREVRVKSVAGPKVYRDALPAEAVLIDIRTADEVEQAPLALDGHKVLHIPFFRLASKQDTLDKQGCYALYCQQGVMSRLQAIQLQEHGFKEVAIYECGNR</sequence>
<dbReference type="HAMAP" id="MF_00021">
    <property type="entry name" value="ThiI"/>
    <property type="match status" value="1"/>
</dbReference>
<feature type="active site" description="Cysteine persulfide intermediate" evidence="11">
    <location>
        <position position="456"/>
    </location>
</feature>
<evidence type="ECO:0000256" key="7">
    <source>
        <dbReference type="ARBA" id="ARBA00022884"/>
    </source>
</evidence>
<evidence type="ECO:0000256" key="5">
    <source>
        <dbReference type="ARBA" id="ARBA00022741"/>
    </source>
</evidence>
<keyword evidence="5 11" id="KW-0547">Nucleotide-binding</keyword>
<dbReference type="EC" id="2.8.1.4" evidence="11"/>
<dbReference type="InterPro" id="IPR003720">
    <property type="entry name" value="tRNA_STrfase"/>
</dbReference>
<dbReference type="SUPFAM" id="SSF52821">
    <property type="entry name" value="Rhodanese/Cell cycle control phosphatase"/>
    <property type="match status" value="1"/>
</dbReference>
<evidence type="ECO:0000256" key="4">
    <source>
        <dbReference type="ARBA" id="ARBA00022679"/>
    </source>
</evidence>
<evidence type="ECO:0000256" key="2">
    <source>
        <dbReference type="ARBA" id="ARBA00022490"/>
    </source>
</evidence>
<dbReference type="Gene3D" id="3.40.50.620">
    <property type="entry name" value="HUPs"/>
    <property type="match status" value="1"/>
</dbReference>
<dbReference type="Gene3D" id="3.40.250.10">
    <property type="entry name" value="Rhodanese-like domain"/>
    <property type="match status" value="1"/>
</dbReference>
<organism evidence="14 15">
    <name type="scientific">Aliidiomarina sanyensis</name>
    <dbReference type="NCBI Taxonomy" id="1249555"/>
    <lineage>
        <taxon>Bacteria</taxon>
        <taxon>Pseudomonadati</taxon>
        <taxon>Pseudomonadota</taxon>
        <taxon>Gammaproteobacteria</taxon>
        <taxon>Alteromonadales</taxon>
        <taxon>Idiomarinaceae</taxon>
        <taxon>Aliidiomarina</taxon>
    </lineage>
</organism>
<dbReference type="NCBIfam" id="TIGR04271">
    <property type="entry name" value="ThiI_C_thiazole"/>
    <property type="match status" value="1"/>
</dbReference>
<comment type="pathway">
    <text evidence="11">Cofactor biosynthesis; thiamine diphosphate biosynthesis.</text>
</comment>
<dbReference type="PANTHER" id="PTHR43209:SF1">
    <property type="entry name" value="TRNA SULFURTRANSFERASE"/>
    <property type="match status" value="1"/>
</dbReference>
<keyword evidence="10" id="KW-0676">Redox-active center</keyword>
<dbReference type="AlphaFoldDB" id="A0A432WBJ0"/>
<reference evidence="14 15" key="1">
    <citation type="journal article" date="2011" name="Front. Microbiol.">
        <title>Genomic signatures of strain selection and enhancement in Bacillus atrophaeus var. globigii, a historical biowarfare simulant.</title>
        <authorList>
            <person name="Gibbons H.S."/>
            <person name="Broomall S.M."/>
            <person name="McNew L.A."/>
            <person name="Daligault H."/>
            <person name="Chapman C."/>
            <person name="Bruce D."/>
            <person name="Karavis M."/>
            <person name="Krepps M."/>
            <person name="McGregor P.A."/>
            <person name="Hong C."/>
            <person name="Park K.H."/>
            <person name="Akmal A."/>
            <person name="Feldman A."/>
            <person name="Lin J.S."/>
            <person name="Chang W.E."/>
            <person name="Higgs B.W."/>
            <person name="Demirev P."/>
            <person name="Lindquist J."/>
            <person name="Liem A."/>
            <person name="Fochler E."/>
            <person name="Read T.D."/>
            <person name="Tapia R."/>
            <person name="Johnson S."/>
            <person name="Bishop-Lilly K.A."/>
            <person name="Detter C."/>
            <person name="Han C."/>
            <person name="Sozhamannan S."/>
            <person name="Rosenzweig C.N."/>
            <person name="Skowronski E.W."/>
        </authorList>
    </citation>
    <scope>NUCLEOTIDE SEQUENCE [LARGE SCALE GENOMIC DNA]</scope>
    <source>
        <strain evidence="14 15">GYP-17</strain>
    </source>
</reference>
<dbReference type="GO" id="GO:0000049">
    <property type="term" value="F:tRNA binding"/>
    <property type="evidence" value="ECO:0007669"/>
    <property type="project" value="UniProtKB-UniRule"/>
</dbReference>
<dbReference type="InterPro" id="IPR049961">
    <property type="entry name" value="ThiI_N"/>
</dbReference>
<evidence type="ECO:0000256" key="9">
    <source>
        <dbReference type="ARBA" id="ARBA00023157"/>
    </source>
</evidence>
<dbReference type="PANTHER" id="PTHR43209">
    <property type="entry name" value="TRNA SULFURTRANSFERASE"/>
    <property type="match status" value="1"/>
</dbReference>
<comment type="catalytic activity">
    <reaction evidence="11">
        <text>[ThiS sulfur-carrier protein]-C-terminal Gly-Gly-AMP + S-sulfanyl-L-cysteinyl-[cysteine desulfurase] + AH2 = [ThiS sulfur-carrier protein]-C-terminal-Gly-aminoethanethioate + L-cysteinyl-[cysteine desulfurase] + A + AMP + 2 H(+)</text>
        <dbReference type="Rhea" id="RHEA:43340"/>
        <dbReference type="Rhea" id="RHEA-COMP:12157"/>
        <dbReference type="Rhea" id="RHEA-COMP:12158"/>
        <dbReference type="Rhea" id="RHEA-COMP:12910"/>
        <dbReference type="Rhea" id="RHEA-COMP:19908"/>
        <dbReference type="ChEBI" id="CHEBI:13193"/>
        <dbReference type="ChEBI" id="CHEBI:15378"/>
        <dbReference type="ChEBI" id="CHEBI:17499"/>
        <dbReference type="ChEBI" id="CHEBI:29950"/>
        <dbReference type="ChEBI" id="CHEBI:61963"/>
        <dbReference type="ChEBI" id="CHEBI:90618"/>
        <dbReference type="ChEBI" id="CHEBI:232372"/>
        <dbReference type="ChEBI" id="CHEBI:456215"/>
    </reaction>
</comment>
<comment type="caution">
    <text evidence="11">Lacks conserved residue(s) required for the propagation of feature annotation.</text>
</comment>
<dbReference type="SUPFAM" id="SSF52402">
    <property type="entry name" value="Adenine nucleotide alpha hydrolases-like"/>
    <property type="match status" value="1"/>
</dbReference>
<dbReference type="GO" id="GO:0002937">
    <property type="term" value="P:tRNA 4-thiouridine biosynthesis"/>
    <property type="evidence" value="ECO:0007669"/>
    <property type="project" value="TreeGrafter"/>
</dbReference>
<dbReference type="InterPro" id="IPR049962">
    <property type="entry name" value="THUMP_ThiI"/>
</dbReference>
<dbReference type="PROSITE" id="PS50206">
    <property type="entry name" value="RHODANESE_3"/>
    <property type="match status" value="1"/>
</dbReference>
<dbReference type="GO" id="GO:0140741">
    <property type="term" value="F:tRNA-uracil-4 sulfurtransferase activity"/>
    <property type="evidence" value="ECO:0007669"/>
    <property type="project" value="UniProtKB-EC"/>
</dbReference>
<dbReference type="GO" id="GO:0005524">
    <property type="term" value="F:ATP binding"/>
    <property type="evidence" value="ECO:0007669"/>
    <property type="project" value="UniProtKB-UniRule"/>
</dbReference>
<dbReference type="PROSITE" id="PS51165">
    <property type="entry name" value="THUMP"/>
    <property type="match status" value="1"/>
</dbReference>
<dbReference type="SUPFAM" id="SSF143437">
    <property type="entry name" value="THUMP domain-like"/>
    <property type="match status" value="1"/>
</dbReference>
<comment type="function">
    <text evidence="11">Catalyzes the ATP-dependent transfer of a sulfur to tRNA to produce 4-thiouridine in position 8 of tRNAs, which functions as a near-UV photosensor. Also catalyzes the transfer of sulfur to the sulfur carrier protein ThiS, forming ThiS-thiocarboxylate. This is a step in the synthesis of thiazole, in the thiamine biosynthesis pathway. The sulfur is donated as persulfide by IscS.</text>
</comment>
<dbReference type="OrthoDB" id="9773948at2"/>
<dbReference type="InterPro" id="IPR020536">
    <property type="entry name" value="ThiI_AANH"/>
</dbReference>
<feature type="binding site" evidence="11">
    <location>
        <position position="266"/>
    </location>
    <ligand>
        <name>ATP</name>
        <dbReference type="ChEBI" id="CHEBI:30616"/>
    </ligand>
</feature>
<name>A0A432WBJ0_9GAMM</name>
<keyword evidence="9" id="KW-1015">Disulfide bond</keyword>